<reference evidence="14 15" key="1">
    <citation type="journal article" date="2015" name="Science">
        <title>Genetic determinants of in vivo fitness and diet responsiveness in multiple human gut Bacteroides.</title>
        <authorList>
            <person name="Wu M."/>
            <person name="McNulty N.P."/>
            <person name="Rodionov D.A."/>
            <person name="Khoroshkin M.S."/>
            <person name="Griffin N.W."/>
            <person name="Cheng J."/>
            <person name="Latreille P."/>
            <person name="Kerstetter R.A."/>
            <person name="Terrapon N."/>
            <person name="Henrissat B."/>
            <person name="Osterman A.L."/>
            <person name="Gordon J.I."/>
        </authorList>
    </citation>
    <scope>NUCLEOTIDE SEQUENCE [LARGE SCALE GENOMIC DNA]</scope>
    <source>
        <strain evidence="14 15">WH2</strain>
    </source>
</reference>
<comment type="subcellular location">
    <subcellularLocation>
        <location evidence="2">Cell membrane</location>
    </subcellularLocation>
</comment>
<dbReference type="EC" id="2.7.13.3" evidence="3"/>
<keyword evidence="11" id="KW-1133">Transmembrane helix</keyword>
<protein>
    <recommendedName>
        <fullName evidence="3">histidine kinase</fullName>
        <ecNumber evidence="3">2.7.13.3</ecNumber>
    </recommendedName>
</protein>
<evidence type="ECO:0000256" key="3">
    <source>
        <dbReference type="ARBA" id="ARBA00012438"/>
    </source>
</evidence>
<dbReference type="SUPFAM" id="SSF55785">
    <property type="entry name" value="PYP-like sensor domain (PAS domain)"/>
    <property type="match status" value="1"/>
</dbReference>
<dbReference type="InterPro" id="IPR004358">
    <property type="entry name" value="Sig_transdc_His_kin-like_C"/>
</dbReference>
<keyword evidence="6 14" id="KW-0808">Transferase</keyword>
<dbReference type="InterPro" id="IPR000014">
    <property type="entry name" value="PAS"/>
</dbReference>
<dbReference type="AlphaFoldDB" id="A0A0P0GE80"/>
<accession>A0A0P0GE80</accession>
<dbReference type="GO" id="GO:0000155">
    <property type="term" value="F:phosphorelay sensor kinase activity"/>
    <property type="evidence" value="ECO:0007669"/>
    <property type="project" value="InterPro"/>
</dbReference>
<dbReference type="SMART" id="SM00387">
    <property type="entry name" value="HATPase_c"/>
    <property type="match status" value="1"/>
</dbReference>
<dbReference type="RefSeq" id="WP_029426625.1">
    <property type="nucleotide sequence ID" value="NZ_CP012801.1"/>
</dbReference>
<keyword evidence="12" id="KW-0902">Two-component regulatory system</keyword>
<dbReference type="InterPro" id="IPR050736">
    <property type="entry name" value="Sensor_HK_Regulatory"/>
</dbReference>
<dbReference type="Gene3D" id="3.30.565.10">
    <property type="entry name" value="Histidine kinase-like ATPase, C-terminal domain"/>
    <property type="match status" value="1"/>
</dbReference>
<evidence type="ECO:0000256" key="1">
    <source>
        <dbReference type="ARBA" id="ARBA00000085"/>
    </source>
</evidence>
<dbReference type="PROSITE" id="PS50109">
    <property type="entry name" value="HIS_KIN"/>
    <property type="match status" value="1"/>
</dbReference>
<dbReference type="KEGG" id="bcel:BcellWH2_03324"/>
<dbReference type="FunFam" id="3.30.565.10:FF:000023">
    <property type="entry name" value="PAS domain-containing sensor histidine kinase"/>
    <property type="match status" value="1"/>
</dbReference>
<dbReference type="GO" id="GO:0005886">
    <property type="term" value="C:plasma membrane"/>
    <property type="evidence" value="ECO:0007669"/>
    <property type="project" value="UniProtKB-SubCell"/>
</dbReference>
<dbReference type="InterPro" id="IPR005467">
    <property type="entry name" value="His_kinase_dom"/>
</dbReference>
<dbReference type="InterPro" id="IPR036890">
    <property type="entry name" value="HATPase_C_sf"/>
</dbReference>
<dbReference type="Pfam" id="PF08448">
    <property type="entry name" value="PAS_4"/>
    <property type="match status" value="1"/>
</dbReference>
<keyword evidence="4" id="KW-1003">Cell membrane</keyword>
<organism evidence="14 15">
    <name type="scientific">Bacteroides cellulosilyticus</name>
    <dbReference type="NCBI Taxonomy" id="246787"/>
    <lineage>
        <taxon>Bacteria</taxon>
        <taxon>Pseudomonadati</taxon>
        <taxon>Bacteroidota</taxon>
        <taxon>Bacteroidia</taxon>
        <taxon>Bacteroidales</taxon>
        <taxon>Bacteroidaceae</taxon>
        <taxon>Bacteroides</taxon>
    </lineage>
</organism>
<dbReference type="InterPro" id="IPR003661">
    <property type="entry name" value="HisK_dim/P_dom"/>
</dbReference>
<keyword evidence="10" id="KW-0067">ATP-binding</keyword>
<keyword evidence="9 14" id="KW-0418">Kinase</keyword>
<comment type="catalytic activity">
    <reaction evidence="1">
        <text>ATP + protein L-histidine = ADP + protein N-phospho-L-histidine.</text>
        <dbReference type="EC" id="2.7.13.3"/>
    </reaction>
</comment>
<dbReference type="NCBIfam" id="TIGR00229">
    <property type="entry name" value="sensory_box"/>
    <property type="match status" value="1"/>
</dbReference>
<name>A0A0P0GE80_9BACE</name>
<dbReference type="CDD" id="cd16922">
    <property type="entry name" value="HATPase_EvgS-ArcB-TorS-like"/>
    <property type="match status" value="1"/>
</dbReference>
<keyword evidence="7" id="KW-0812">Transmembrane</keyword>
<keyword evidence="8" id="KW-0547">Nucleotide-binding</keyword>
<dbReference type="PROSITE" id="PS50112">
    <property type="entry name" value="PAS"/>
    <property type="match status" value="1"/>
</dbReference>
<dbReference type="PATRIC" id="fig|246787.4.peg.3439"/>
<proteinExistence type="predicted"/>
<dbReference type="Proteomes" id="UP000061809">
    <property type="component" value="Chromosome"/>
</dbReference>
<dbReference type="CDD" id="cd00130">
    <property type="entry name" value="PAS"/>
    <property type="match status" value="1"/>
</dbReference>
<dbReference type="SUPFAM" id="SSF47384">
    <property type="entry name" value="Homodimeric domain of signal transducing histidine kinase"/>
    <property type="match status" value="1"/>
</dbReference>
<dbReference type="SUPFAM" id="SSF55874">
    <property type="entry name" value="ATPase domain of HSP90 chaperone/DNA topoisomerase II/histidine kinase"/>
    <property type="match status" value="1"/>
</dbReference>
<dbReference type="EMBL" id="CP012801">
    <property type="protein sequence ID" value="ALJ60557.1"/>
    <property type="molecule type" value="Genomic_DNA"/>
</dbReference>
<evidence type="ECO:0000256" key="6">
    <source>
        <dbReference type="ARBA" id="ARBA00022679"/>
    </source>
</evidence>
<dbReference type="CDD" id="cd00082">
    <property type="entry name" value="HisKA"/>
    <property type="match status" value="1"/>
</dbReference>
<evidence type="ECO:0000313" key="14">
    <source>
        <dbReference type="EMBL" id="ALJ60557.1"/>
    </source>
</evidence>
<dbReference type="Pfam" id="PF02518">
    <property type="entry name" value="HATPase_c"/>
    <property type="match status" value="1"/>
</dbReference>
<dbReference type="SMART" id="SM00091">
    <property type="entry name" value="PAS"/>
    <property type="match status" value="1"/>
</dbReference>
<dbReference type="Gene3D" id="3.30.450.20">
    <property type="entry name" value="PAS domain"/>
    <property type="match status" value="1"/>
</dbReference>
<dbReference type="PRINTS" id="PR00344">
    <property type="entry name" value="BCTRLSENSOR"/>
</dbReference>
<dbReference type="Pfam" id="PF00512">
    <property type="entry name" value="HisKA"/>
    <property type="match status" value="1"/>
</dbReference>
<keyword evidence="5" id="KW-0597">Phosphoprotein</keyword>
<dbReference type="PANTHER" id="PTHR43711:SF31">
    <property type="entry name" value="HISTIDINE KINASE"/>
    <property type="match status" value="1"/>
</dbReference>
<dbReference type="GO" id="GO:0005524">
    <property type="term" value="F:ATP binding"/>
    <property type="evidence" value="ECO:0007669"/>
    <property type="project" value="UniProtKB-KW"/>
</dbReference>
<evidence type="ECO:0000256" key="11">
    <source>
        <dbReference type="ARBA" id="ARBA00022989"/>
    </source>
</evidence>
<evidence type="ECO:0000256" key="2">
    <source>
        <dbReference type="ARBA" id="ARBA00004236"/>
    </source>
</evidence>
<evidence type="ECO:0000256" key="8">
    <source>
        <dbReference type="ARBA" id="ARBA00022741"/>
    </source>
</evidence>
<dbReference type="Gene3D" id="1.10.287.130">
    <property type="match status" value="1"/>
</dbReference>
<evidence type="ECO:0000256" key="9">
    <source>
        <dbReference type="ARBA" id="ARBA00022777"/>
    </source>
</evidence>
<sequence length="775" mass="88706">MPNQNTLLYLPLTFRILAVAIFACLFLAPKAMADTKDQEYIVLISSSTFREKWAYDLLETVEKAFNEENSVKVYSETLTTWHFNNQQEINQKVDYLKDKYSVPPQAVIFVGDPGWYVCKPLFDTIWKGVPTIICHSMPHTSADINKYYNGEYIPEDQIIATPEMLERYNVTAINIPVCIKETIELMKEITPEMKKVVLLSDDRFICSLIRKKAEDIHQQYFSDLDMEFITYPQTNTETMLRIISECGKETGIIYCSWVNVASQNLSEKYYPDERMHSYISGIVKKPVFSLSDQFTRVHALFAGGHYIGSSDVESTVIGEIRSALKKDGTYEAKTVVAGTPNTYLNYQTLLDKGVPLDNFPKNAVYCDVPPSFIQKNIIYVVIVLGTAIVLLLFYFMHKRIKKVRETEWQEHLHLLENILDNLPIAAKVKDVDNDMRYTFINKKAEELFEYPAKEAIGRTDFDIMPEAATMIRKEDEELVRTGIAQSGTRRFFTNKNEERFTFQNNNIVSFSDGRKWILYTAWDITDQKILERKLRLAKEEAEESNRIKSAFLANMSHEIRTPLNAIVGFSSILAEDVSEEERIEYLSIISKNNDILLQLINDILDLSKIEAGTLEYVYANIDVNKMLSEIEQAARMRQPNANVAICAVMPMPDLLLYTDQRRITQVLNNFISNAMKFTNTGSITFGYEEPKDGYIRFFVTDTGTGIPPEKVADIFNRFVKLDSFKQGTGLGLAISQNIVKELKGEIGVLSELGKGSTFWFTLPYEKMGAHRSILP</sequence>
<dbReference type="InterPro" id="IPR036097">
    <property type="entry name" value="HisK_dim/P_sf"/>
</dbReference>
<dbReference type="InterPro" id="IPR035965">
    <property type="entry name" value="PAS-like_dom_sf"/>
</dbReference>
<dbReference type="InterPro" id="IPR003594">
    <property type="entry name" value="HATPase_dom"/>
</dbReference>
<dbReference type="SMART" id="SM00388">
    <property type="entry name" value="HisKA"/>
    <property type="match status" value="1"/>
</dbReference>
<evidence type="ECO:0000256" key="13">
    <source>
        <dbReference type="ARBA" id="ARBA00023136"/>
    </source>
</evidence>
<evidence type="ECO:0000256" key="4">
    <source>
        <dbReference type="ARBA" id="ARBA00022475"/>
    </source>
</evidence>
<evidence type="ECO:0000313" key="15">
    <source>
        <dbReference type="Proteomes" id="UP000061809"/>
    </source>
</evidence>
<evidence type="ECO:0000256" key="10">
    <source>
        <dbReference type="ARBA" id="ARBA00022840"/>
    </source>
</evidence>
<evidence type="ECO:0000256" key="12">
    <source>
        <dbReference type="ARBA" id="ARBA00023012"/>
    </source>
</evidence>
<dbReference type="InterPro" id="IPR013656">
    <property type="entry name" value="PAS_4"/>
</dbReference>
<evidence type="ECO:0000256" key="7">
    <source>
        <dbReference type="ARBA" id="ARBA00022692"/>
    </source>
</evidence>
<dbReference type="PANTHER" id="PTHR43711">
    <property type="entry name" value="TWO-COMPONENT HISTIDINE KINASE"/>
    <property type="match status" value="1"/>
</dbReference>
<keyword evidence="13" id="KW-0472">Membrane</keyword>
<gene>
    <name evidence="14" type="primary">luxQ_7</name>
    <name evidence="14" type="ORF">BcellWH2_03324</name>
</gene>
<evidence type="ECO:0000256" key="5">
    <source>
        <dbReference type="ARBA" id="ARBA00022553"/>
    </source>
</evidence>
<dbReference type="FunFam" id="1.10.287.130:FF:000004">
    <property type="entry name" value="Ethylene receptor 1"/>
    <property type="match status" value="1"/>
</dbReference>